<feature type="compositionally biased region" description="Low complexity" evidence="1">
    <location>
        <begin position="435"/>
        <end position="444"/>
    </location>
</feature>
<feature type="compositionally biased region" description="Basic and acidic residues" evidence="1">
    <location>
        <begin position="345"/>
        <end position="359"/>
    </location>
</feature>
<feature type="compositionally biased region" description="Low complexity" evidence="1">
    <location>
        <begin position="1497"/>
        <end position="1506"/>
    </location>
</feature>
<sequence length="1746" mass="193517">MKSCNSKTRNLIRPSPNEEAAIVQSEQERRKKIRLKQVREQEKAFALKIRQNIKNKKDNELKILSEQLKEQWTEKQKTELSNLEKRYQKNLDKVGDGHTAAIKDQDTIKKDGRVLSKEDRQRAIERHNQAVIQFNLERARSQQAENDRAAARAKATEAEKARAAMVASLPPSRDLIQEFELKEEQKRHPKSAEDFKSTRYHLQQPAVQVERMSKEGQVDARVAAVEEEDKIHGIREETQRSEAEQAEKARLRHKHALAQLKIEEDRKKLMEDLSELERLDRQRRQDAVARIPVRIFQPPHKRLEDEEERQRDLEQAFEDMYMVQTGYTGDLTIALEPSTDPMTIPEEHQPQVPEEKPEKPPAAAIPSVTIPQDRDSADGCEREREKSGESEEKKKMEHKEERMRESAPPKGEDAVKRLLLRIPRQREQGKTIKDQPPAGQQPQQPQQPPPTSRTTARATGSRVNILTPLPEEEEPSRDEDTSRTAPPEPHPTTTVYQDVPGRVTSDSSQPLRALLHPYEVAQQVRMIGPQRTEEGTPSSESDGSVPESPSSQQQPELLEQQRLKLKLQEQRRIQERLEEQLNQYHRQFQKISSEIPKGPYATRDELSPQPRTRIIHEPHGLEYIEEPDSFDQINVPTRHISDEVGQRDQDGDHVIGSESLEEGSTISRTSGTISLEEQTPDEEGTSQSSKSTSDYATAGATGVLPRGSLEGLAKTSLDVSTLRVPLEHDNSSSDESQGYIPQRGTAPAFLPLEWQRDNYVGPRKPSGPLTSKFQEYPLNKANHETTGETAPPESSNESGERLESDDLTSSSDSSNGMPHGRLSDLLQRNKIQSFGQSDSGFVPTLPFSSLSATTERTKTSLDSVTSHKKVSDSVMPKTSGQVDTFLPTSSYSGDSKVSSGSSSLRERQENVPSGTIYTIPSSAAGQTTPSYSRLLDGSPNYLDEYRSKWEEEKKLIENQRQLIRQKQEHQLRRMRYYQDILERYEKNSHTSLDMRPSKSIHPRAVATDVATITSSDLTSLVSDSFKSQSDSSRRKTALASANKENESFYANSVPRVPPLVGLKGSSSSSDNSAFTRISYPWTSSSSSHSGKKLLATSKSPLAGTETRKSTSTSDFSFPSSGTEYHSLPISPEVSANMGPGNGSRSSIARLSDLNDMMRKFTSSSENDSAKDLPQGLGNVSGRGNWADYLSESRTPEDEPNIKYTHPSYEPVMPSSRFTGFEDHTTGDASSSRQWYLPAKPSSQSVGSLGAVHEDDSPNSMNLDRLDGDERFEGSFVSSSRSNIGNEEDFGGGEIQLPPRQTTQSTSPLGTLTEFVSADARKVEDVDGGIHRNEGIQLPPKPTTYSIGPLGSTDTNVSPDIRPDISDLVHQGPGTHQWYLPPKSSTQSMGSFGVSSSSSDISSPYTSNLQHPDPSGESRPRVQQWFVPPKSSVQSMGSPEGLSPDTSSLKNLENVFKTLQRTGAQEKWYLPMVHDSEKGESSPERSQLLTQQDVQKQTTSTASSSYTPAFLKSTLGGPRVMGESSITSSSTDSMTSPGYMGNEGNGTRGANTSMGEVFFSPSSQHKGGSDDGKASPASLSSGSLVSDTSNKTLSKSESSTTQDSEDNVKSDEEAPQRTGNEPGNHPTETETTAESTGSEISLHGVSTNTEAMEDEDLSYSNMYFGTDGSSATRLQDAFARRKQDFVKKSLARVERAKAKRFEVTPRVFVKKRVKPDKPVKPDNPVRLDKPVQSRKSGAAKKSTKHKK</sequence>
<feature type="compositionally biased region" description="Low complexity" evidence="1">
    <location>
        <begin position="1574"/>
        <end position="1588"/>
    </location>
</feature>
<feature type="compositionally biased region" description="Polar residues" evidence="1">
    <location>
        <begin position="1589"/>
        <end position="1601"/>
    </location>
</feature>
<feature type="compositionally biased region" description="Polar residues" evidence="1">
    <location>
        <begin position="685"/>
        <end position="695"/>
    </location>
</feature>
<feature type="region of interest" description="Disordered" evidence="1">
    <location>
        <begin position="1275"/>
        <end position="1306"/>
    </location>
</feature>
<feature type="region of interest" description="Disordered" evidence="1">
    <location>
        <begin position="1"/>
        <end position="29"/>
    </location>
</feature>
<feature type="compositionally biased region" description="Low complexity" evidence="1">
    <location>
        <begin position="1523"/>
        <end position="1535"/>
    </location>
</feature>
<feature type="compositionally biased region" description="Basic and acidic residues" evidence="1">
    <location>
        <begin position="372"/>
        <end position="416"/>
    </location>
</feature>
<feature type="compositionally biased region" description="Low complexity" evidence="1">
    <location>
        <begin position="889"/>
        <end position="903"/>
    </location>
</feature>
<gene>
    <name evidence="3" type="primary">LOC116286393</name>
</gene>
<feature type="compositionally biased region" description="Basic residues" evidence="1">
    <location>
        <begin position="1736"/>
        <end position="1746"/>
    </location>
</feature>
<name>A0A6P8H7R1_ACTTE</name>
<feature type="compositionally biased region" description="Basic and acidic residues" evidence="1">
    <location>
        <begin position="639"/>
        <end position="655"/>
    </location>
</feature>
<feature type="region of interest" description="Disordered" evidence="1">
    <location>
        <begin position="851"/>
        <end position="935"/>
    </location>
</feature>
<dbReference type="GeneID" id="116286393"/>
<feature type="region of interest" description="Disordered" evidence="1">
    <location>
        <begin position="1081"/>
        <end position="1147"/>
    </location>
</feature>
<accession>A0A6P8H7R1</accession>
<dbReference type="GO" id="GO:0005829">
    <property type="term" value="C:cytosol"/>
    <property type="evidence" value="ECO:0007669"/>
    <property type="project" value="TreeGrafter"/>
</dbReference>
<feature type="compositionally biased region" description="Low complexity" evidence="1">
    <location>
        <begin position="1628"/>
        <end position="1640"/>
    </location>
</feature>
<evidence type="ECO:0000313" key="3">
    <source>
        <dbReference type="RefSeq" id="XP_031548767.1"/>
    </source>
</evidence>
<proteinExistence type="predicted"/>
<feature type="compositionally biased region" description="Basic and acidic residues" evidence="1">
    <location>
        <begin position="424"/>
        <end position="433"/>
    </location>
</feature>
<evidence type="ECO:0000256" key="1">
    <source>
        <dbReference type="SAM" id="MobiDB-lite"/>
    </source>
</evidence>
<feature type="compositionally biased region" description="Polar residues" evidence="1">
    <location>
        <begin position="1547"/>
        <end position="1565"/>
    </location>
</feature>
<feature type="region of interest" description="Disordered" evidence="1">
    <location>
        <begin position="1711"/>
        <end position="1746"/>
    </location>
</feature>
<feature type="compositionally biased region" description="Low complexity" evidence="1">
    <location>
        <begin position="1109"/>
        <end position="1120"/>
    </location>
</feature>
<feature type="region of interest" description="Disordered" evidence="1">
    <location>
        <begin position="1239"/>
        <end position="1263"/>
    </location>
</feature>
<dbReference type="OrthoDB" id="5977325at2759"/>
<dbReference type="GO" id="GO:0046599">
    <property type="term" value="P:regulation of centriole replication"/>
    <property type="evidence" value="ECO:0007669"/>
    <property type="project" value="TreeGrafter"/>
</dbReference>
<dbReference type="KEGG" id="aten:116286393"/>
<dbReference type="PANTHER" id="PTHR21553:SF26">
    <property type="entry name" value="ALMS MOTIF DOMAIN-CONTAINING PROTEIN"/>
    <property type="match status" value="1"/>
</dbReference>
<feature type="compositionally biased region" description="Basic and acidic residues" evidence="1">
    <location>
        <begin position="301"/>
        <end position="314"/>
    </location>
</feature>
<feature type="compositionally biased region" description="Low complexity" evidence="1">
    <location>
        <begin position="1383"/>
        <end position="1406"/>
    </location>
</feature>
<feature type="compositionally biased region" description="Polar residues" evidence="1">
    <location>
        <begin position="851"/>
        <end position="864"/>
    </location>
</feature>
<feature type="compositionally biased region" description="Polar residues" evidence="1">
    <location>
        <begin position="1483"/>
        <end position="1496"/>
    </location>
</feature>
<reference evidence="3" key="1">
    <citation type="submission" date="2025-08" db="UniProtKB">
        <authorList>
            <consortium name="RefSeq"/>
        </authorList>
    </citation>
    <scope>IDENTIFICATION</scope>
    <source>
        <tissue evidence="3">Tentacle</tissue>
    </source>
</reference>
<feature type="region of interest" description="Disordered" evidence="1">
    <location>
        <begin position="590"/>
        <end position="611"/>
    </location>
</feature>
<feature type="region of interest" description="Disordered" evidence="1">
    <location>
        <begin position="724"/>
        <end position="822"/>
    </location>
</feature>
<dbReference type="InParanoid" id="A0A6P8H7R1"/>
<protein>
    <submittedName>
        <fullName evidence="3">Uncharacterized protein LOC116286393</fullName>
    </submittedName>
</protein>
<feature type="compositionally biased region" description="Polar residues" evidence="1">
    <location>
        <begin position="876"/>
        <end position="888"/>
    </location>
</feature>
<feature type="compositionally biased region" description="Polar residues" evidence="1">
    <location>
        <begin position="1275"/>
        <end position="1284"/>
    </location>
</feature>
<dbReference type="PANTHER" id="PTHR21553">
    <property type="entry name" value="ALMS1-RELATED"/>
    <property type="match status" value="1"/>
</dbReference>
<feature type="compositionally biased region" description="Polar residues" evidence="1">
    <location>
        <begin position="910"/>
        <end position="931"/>
    </location>
</feature>
<dbReference type="GO" id="GO:0005813">
    <property type="term" value="C:centrosome"/>
    <property type="evidence" value="ECO:0007669"/>
    <property type="project" value="TreeGrafter"/>
</dbReference>
<feature type="region of interest" description="Disordered" evidence="1">
    <location>
        <begin position="329"/>
        <end position="557"/>
    </location>
</feature>
<feature type="region of interest" description="Disordered" evidence="1">
    <location>
        <begin position="636"/>
        <end position="710"/>
    </location>
</feature>
<dbReference type="Proteomes" id="UP000515163">
    <property type="component" value="Unplaced"/>
</dbReference>
<feature type="region of interest" description="Disordered" evidence="1">
    <location>
        <begin position="229"/>
        <end position="248"/>
    </location>
</feature>
<dbReference type="RefSeq" id="XP_031548767.1">
    <property type="nucleotide sequence ID" value="XM_031692907.1"/>
</dbReference>
<feature type="region of interest" description="Disordered" evidence="1">
    <location>
        <begin position="1368"/>
        <end position="1447"/>
    </location>
</feature>
<feature type="region of interest" description="Disordered" evidence="1">
    <location>
        <begin position="1191"/>
        <end position="1210"/>
    </location>
</feature>
<evidence type="ECO:0000313" key="2">
    <source>
        <dbReference type="Proteomes" id="UP000515163"/>
    </source>
</evidence>
<feature type="compositionally biased region" description="Basic and acidic residues" evidence="1">
    <location>
        <begin position="1714"/>
        <end position="1730"/>
    </location>
</feature>
<feature type="compositionally biased region" description="Basic and acidic residues" evidence="1">
    <location>
        <begin position="1605"/>
        <end position="1614"/>
    </location>
</feature>
<keyword evidence="2" id="KW-1185">Reference proteome</keyword>
<feature type="compositionally biased region" description="Basic and acidic residues" evidence="1">
    <location>
        <begin position="1473"/>
        <end position="1482"/>
    </location>
</feature>
<feature type="compositionally biased region" description="Low complexity" evidence="1">
    <location>
        <begin position="663"/>
        <end position="674"/>
    </location>
</feature>
<feature type="compositionally biased region" description="Low complexity" evidence="1">
    <location>
        <begin position="452"/>
        <end position="462"/>
    </location>
</feature>
<dbReference type="GO" id="GO:0005814">
    <property type="term" value="C:centriole"/>
    <property type="evidence" value="ECO:0007669"/>
    <property type="project" value="TreeGrafter"/>
</dbReference>
<organism evidence="2 3">
    <name type="scientific">Actinia tenebrosa</name>
    <name type="common">Australian red waratah sea anemone</name>
    <dbReference type="NCBI Taxonomy" id="6105"/>
    <lineage>
        <taxon>Eukaryota</taxon>
        <taxon>Metazoa</taxon>
        <taxon>Cnidaria</taxon>
        <taxon>Anthozoa</taxon>
        <taxon>Hexacorallia</taxon>
        <taxon>Actiniaria</taxon>
        <taxon>Actiniidae</taxon>
        <taxon>Actinia</taxon>
    </lineage>
</organism>
<feature type="region of interest" description="Disordered" evidence="1">
    <location>
        <begin position="1466"/>
        <end position="1653"/>
    </location>
</feature>
<feature type="region of interest" description="Disordered" evidence="1">
    <location>
        <begin position="298"/>
        <end position="317"/>
    </location>
</feature>
<feature type="compositionally biased region" description="Low complexity" evidence="1">
    <location>
        <begin position="546"/>
        <end position="557"/>
    </location>
</feature>